<proteinExistence type="predicted"/>
<sequence length="97" mass="10671">MSAPKQQDDRCPRCRCDDCGGRLDQHTPTGCTCHDCAADAELACTTFMLPGRITLLAEQLGPLLSSHLHERARRRCLAVAHAAHHALLAYDYPEDAE</sequence>
<name>A0ABW6GRB4_9ACTN</name>
<dbReference type="RefSeq" id="WP_380329391.1">
    <property type="nucleotide sequence ID" value="NZ_JBHYPW010000056.1"/>
</dbReference>
<comment type="caution">
    <text evidence="1">The sequence shown here is derived from an EMBL/GenBank/DDBJ whole genome shotgun (WGS) entry which is preliminary data.</text>
</comment>
<gene>
    <name evidence="1" type="ORF">ACFW6T_25255</name>
</gene>
<dbReference type="Proteomes" id="UP001599542">
    <property type="component" value="Unassembled WGS sequence"/>
</dbReference>
<reference evidence="1 2" key="1">
    <citation type="submission" date="2024-09" db="EMBL/GenBank/DDBJ databases">
        <title>The Natural Products Discovery Center: Release of the First 8490 Sequenced Strains for Exploring Actinobacteria Biosynthetic Diversity.</title>
        <authorList>
            <person name="Kalkreuter E."/>
            <person name="Kautsar S.A."/>
            <person name="Yang D."/>
            <person name="Bader C.D."/>
            <person name="Teijaro C.N."/>
            <person name="Fluegel L."/>
            <person name="Davis C.M."/>
            <person name="Simpson J.R."/>
            <person name="Lauterbach L."/>
            <person name="Steele A.D."/>
            <person name="Gui C."/>
            <person name="Meng S."/>
            <person name="Li G."/>
            <person name="Viehrig K."/>
            <person name="Ye F."/>
            <person name="Su P."/>
            <person name="Kiefer A.F."/>
            <person name="Nichols A."/>
            <person name="Cepeda A.J."/>
            <person name="Yan W."/>
            <person name="Fan B."/>
            <person name="Jiang Y."/>
            <person name="Adhikari A."/>
            <person name="Zheng C.-J."/>
            <person name="Schuster L."/>
            <person name="Cowan T.M."/>
            <person name="Smanski M.J."/>
            <person name="Chevrette M.G."/>
            <person name="De Carvalho L.P.S."/>
            <person name="Shen B."/>
        </authorList>
    </citation>
    <scope>NUCLEOTIDE SEQUENCE [LARGE SCALE GENOMIC DNA]</scope>
    <source>
        <strain evidence="1 2">NPDC058753</strain>
    </source>
</reference>
<accession>A0ABW6GRB4</accession>
<protein>
    <submittedName>
        <fullName evidence="1">Uncharacterized protein</fullName>
    </submittedName>
</protein>
<keyword evidence="2" id="KW-1185">Reference proteome</keyword>
<evidence type="ECO:0000313" key="2">
    <source>
        <dbReference type="Proteomes" id="UP001599542"/>
    </source>
</evidence>
<dbReference type="EMBL" id="JBHYPX010000058">
    <property type="protein sequence ID" value="MFE1355303.1"/>
    <property type="molecule type" value="Genomic_DNA"/>
</dbReference>
<organism evidence="1 2">
    <name type="scientific">Kitasatospora phosalacinea</name>
    <dbReference type="NCBI Taxonomy" id="2065"/>
    <lineage>
        <taxon>Bacteria</taxon>
        <taxon>Bacillati</taxon>
        <taxon>Actinomycetota</taxon>
        <taxon>Actinomycetes</taxon>
        <taxon>Kitasatosporales</taxon>
        <taxon>Streptomycetaceae</taxon>
        <taxon>Kitasatospora</taxon>
    </lineage>
</organism>
<evidence type="ECO:0000313" key="1">
    <source>
        <dbReference type="EMBL" id="MFE1355303.1"/>
    </source>
</evidence>